<proteinExistence type="predicted"/>
<reference evidence="1 2" key="1">
    <citation type="submission" date="2016-11" db="EMBL/GenBank/DDBJ databases">
        <authorList>
            <person name="Jaros S."/>
            <person name="Januszkiewicz K."/>
            <person name="Wedrychowicz H."/>
        </authorList>
    </citation>
    <scope>NUCLEOTIDE SEQUENCE [LARGE SCALE GENOMIC DNA]</scope>
    <source>
        <strain evidence="1 2">NF2</strain>
    </source>
</reference>
<evidence type="ECO:0000313" key="2">
    <source>
        <dbReference type="Proteomes" id="UP000197781"/>
    </source>
</evidence>
<name>A0A220MFW0_9BACL</name>
<gene>
    <name evidence="1" type="ORF">BP422_09845</name>
</gene>
<evidence type="ECO:0000313" key="1">
    <source>
        <dbReference type="EMBL" id="ASJ53822.1"/>
    </source>
</evidence>
<dbReference type="EMBL" id="CP018145">
    <property type="protein sequence ID" value="ASJ53822.1"/>
    <property type="molecule type" value="Genomic_DNA"/>
</dbReference>
<organism evidence="1 2">
    <name type="scientific">Brevibacillus formosus</name>
    <dbReference type="NCBI Taxonomy" id="54913"/>
    <lineage>
        <taxon>Bacteria</taxon>
        <taxon>Bacillati</taxon>
        <taxon>Bacillota</taxon>
        <taxon>Bacilli</taxon>
        <taxon>Bacillales</taxon>
        <taxon>Paenibacillaceae</taxon>
        <taxon>Brevibacillus</taxon>
    </lineage>
</organism>
<dbReference type="AlphaFoldDB" id="A0A220MFW0"/>
<dbReference type="Proteomes" id="UP000197781">
    <property type="component" value="Chromosome"/>
</dbReference>
<sequence>MVVNYLIDIHIYDCLSTDEEKTKYIETHTTIKKLNYAVEQGVNVPEDYFLLQPLYNDALHLNENVNATKNKIQSICLKLDNIVVQGIVKRIE</sequence>
<accession>A0A220MFW0</accession>
<dbReference type="KEGG" id="bfm:BP422_09845"/>
<protein>
    <submittedName>
        <fullName evidence="1">Uncharacterized protein</fullName>
    </submittedName>
</protein>